<evidence type="ECO:0008006" key="4">
    <source>
        <dbReference type="Google" id="ProtNLM"/>
    </source>
</evidence>
<dbReference type="InterPro" id="IPR006311">
    <property type="entry name" value="TAT_signal"/>
</dbReference>
<dbReference type="AlphaFoldDB" id="A0A271J5R3"/>
<feature type="region of interest" description="Disordered" evidence="1">
    <location>
        <begin position="1"/>
        <end position="21"/>
    </location>
</feature>
<protein>
    <recommendedName>
        <fullName evidence="4">Transcriptional initiation protein Tat</fullName>
    </recommendedName>
</protein>
<evidence type="ECO:0000313" key="3">
    <source>
        <dbReference type="Proteomes" id="UP000216339"/>
    </source>
</evidence>
<comment type="caution">
    <text evidence="2">The sequence shown here is derived from an EMBL/GenBank/DDBJ whole genome shotgun (WGS) entry which is preliminary data.</text>
</comment>
<evidence type="ECO:0000313" key="2">
    <source>
        <dbReference type="EMBL" id="PAP78680.1"/>
    </source>
</evidence>
<dbReference type="InterPro" id="IPR027056">
    <property type="entry name" value="Gluconate_2DH_su3"/>
</dbReference>
<dbReference type="Pfam" id="PF13618">
    <property type="entry name" value="Gluconate_2-dh3"/>
    <property type="match status" value="1"/>
</dbReference>
<proteinExistence type="predicted"/>
<evidence type="ECO:0000256" key="1">
    <source>
        <dbReference type="SAM" id="MobiDB-lite"/>
    </source>
</evidence>
<sequence length="226" mass="24029">MRDLPRLDVEAGTPGPPGTLSRRDALRLLAISAAAPALISGCGPDEAAEGAAHHAAARARGAVAPAVGAEPGFFTAHEFDTVRLLADTILPADDRGPSAAEVGVPEFIDFLMTDDELRGDMEERQTAMRGGLGWLDAQCRRAHGEPFVRCSDAQRRAMLDRIAYPDDAAPADAPGVRFFNRFRDYTAAGYFSSPQGMDDLGYVGNAAQAQWTGCPDEANAWAARTV</sequence>
<accession>A0A271J5R3</accession>
<dbReference type="Proteomes" id="UP000216339">
    <property type="component" value="Unassembled WGS sequence"/>
</dbReference>
<gene>
    <name evidence="2" type="ORF">BSZ37_06850</name>
</gene>
<organism evidence="2 3">
    <name type="scientific">Rubrivirga marina</name>
    <dbReference type="NCBI Taxonomy" id="1196024"/>
    <lineage>
        <taxon>Bacteria</taxon>
        <taxon>Pseudomonadati</taxon>
        <taxon>Rhodothermota</taxon>
        <taxon>Rhodothermia</taxon>
        <taxon>Rhodothermales</taxon>
        <taxon>Rubricoccaceae</taxon>
        <taxon>Rubrivirga</taxon>
    </lineage>
</organism>
<keyword evidence="3" id="KW-1185">Reference proteome</keyword>
<dbReference type="PROSITE" id="PS51318">
    <property type="entry name" value="TAT"/>
    <property type="match status" value="1"/>
</dbReference>
<dbReference type="EMBL" id="MQWD01000001">
    <property type="protein sequence ID" value="PAP78680.1"/>
    <property type="molecule type" value="Genomic_DNA"/>
</dbReference>
<name>A0A271J5R3_9BACT</name>
<reference evidence="2 3" key="1">
    <citation type="submission" date="2016-11" db="EMBL/GenBank/DDBJ databases">
        <title>Study of marine rhodopsin-containing bacteria.</title>
        <authorList>
            <person name="Yoshizawa S."/>
            <person name="Kumagai Y."/>
            <person name="Kogure K."/>
        </authorList>
    </citation>
    <scope>NUCLEOTIDE SEQUENCE [LARGE SCALE GENOMIC DNA]</scope>
    <source>
        <strain evidence="2 3">SAORIC-28</strain>
    </source>
</reference>